<comment type="caution">
    <text evidence="7">The sequence shown here is derived from an EMBL/GenBank/DDBJ whole genome shotgun (WGS) entry which is preliminary data.</text>
</comment>
<keyword evidence="1" id="KW-0547">Nucleotide-binding</keyword>
<dbReference type="Gene3D" id="1.10.10.60">
    <property type="entry name" value="Homeodomain-like"/>
    <property type="match status" value="1"/>
</dbReference>
<dbReference type="Gene3D" id="1.10.8.60">
    <property type="match status" value="1"/>
</dbReference>
<evidence type="ECO:0000256" key="3">
    <source>
        <dbReference type="ARBA" id="ARBA00023015"/>
    </source>
</evidence>
<dbReference type="FunFam" id="3.40.50.300:FF:000006">
    <property type="entry name" value="DNA-binding transcriptional regulator NtrC"/>
    <property type="match status" value="1"/>
</dbReference>
<evidence type="ECO:0000256" key="1">
    <source>
        <dbReference type="ARBA" id="ARBA00022741"/>
    </source>
</evidence>
<dbReference type="InterPro" id="IPR027417">
    <property type="entry name" value="P-loop_NTPase"/>
</dbReference>
<keyword evidence="3" id="KW-0805">Transcription regulation</keyword>
<dbReference type="PANTHER" id="PTHR32071">
    <property type="entry name" value="TRANSCRIPTIONAL REGULATORY PROTEIN"/>
    <property type="match status" value="1"/>
</dbReference>
<reference evidence="7" key="1">
    <citation type="journal article" date="2012" name="PLoS ONE">
        <title>Gene sets for utilization of primary and secondary nutrition supplies in the distal gut of endangered iberian lynx.</title>
        <authorList>
            <person name="Alcaide M."/>
            <person name="Messina E."/>
            <person name="Richter M."/>
            <person name="Bargiela R."/>
            <person name="Peplies J."/>
            <person name="Huws S.A."/>
            <person name="Newbold C.J."/>
            <person name="Golyshin P.N."/>
            <person name="Simon M.A."/>
            <person name="Lopez G."/>
            <person name="Yakimov M.M."/>
            <person name="Ferrer M."/>
        </authorList>
    </citation>
    <scope>NUCLEOTIDE SEQUENCE</scope>
</reference>
<dbReference type="InterPro" id="IPR002197">
    <property type="entry name" value="HTH_Fis"/>
</dbReference>
<dbReference type="Gene3D" id="3.40.50.300">
    <property type="entry name" value="P-loop containing nucleotide triphosphate hydrolases"/>
    <property type="match status" value="1"/>
</dbReference>
<evidence type="ECO:0000313" key="7">
    <source>
        <dbReference type="EMBL" id="EJX09463.1"/>
    </source>
</evidence>
<dbReference type="AlphaFoldDB" id="J9H161"/>
<dbReference type="PROSITE" id="PS50110">
    <property type="entry name" value="RESPONSE_REGULATORY"/>
    <property type="match status" value="1"/>
</dbReference>
<name>J9H161_9ZZZZ</name>
<dbReference type="Pfam" id="PF02954">
    <property type="entry name" value="HTH_8"/>
    <property type="match status" value="1"/>
</dbReference>
<dbReference type="InterPro" id="IPR001789">
    <property type="entry name" value="Sig_transdc_resp-reg_receiver"/>
</dbReference>
<accession>J9H161</accession>
<dbReference type="InterPro" id="IPR011006">
    <property type="entry name" value="CheY-like_superfamily"/>
</dbReference>
<sequence>MLKRAHYEVQAVAGPKEAIEVVRAVEPQLILMDMNFSLSTSGEEGLTLLKQVKLFRPRVPVILMTAWGSIQLAVQGMQAGAFDFVTKPWNNVALMQRIETALELTGSPSAAPKEEPVAGEEASFDRCGVVGRSPALLEVLATVERIARTNASVLITGESGTGKELIAQAVHRNSRRAKKPFVKVNLGGISQSLFESEMFGHKKGAFTDATADRIGRFELADQGTIFLDEIGDLDVSCQVKLLRVLQEQTFEVLGDSRPRKVDIRVVSATNADLPQRVQEHTFREDLFYRINLITVHLPALRERREDIPLLVRHFAEQLCQSNGLPAVDFSREAFDFLSRLPYPGNIRELKNLVERTLLVSGKTCLTAADFEAQYQRPVAEPVAESKGLEGMTLEELERQTILCNLEKYHNNLSQVAVALGISRASLYRRLEKYHIVVNE</sequence>
<dbReference type="SUPFAM" id="SSF46689">
    <property type="entry name" value="Homeodomain-like"/>
    <property type="match status" value="1"/>
</dbReference>
<keyword evidence="2" id="KW-0067">ATP-binding</keyword>
<protein>
    <submittedName>
        <fullName evidence="7">Two-component system response regulator</fullName>
    </submittedName>
</protein>
<dbReference type="GO" id="GO:0005524">
    <property type="term" value="F:ATP binding"/>
    <property type="evidence" value="ECO:0007669"/>
    <property type="project" value="UniProtKB-KW"/>
</dbReference>
<dbReference type="GO" id="GO:0000160">
    <property type="term" value="P:phosphorelay signal transduction system"/>
    <property type="evidence" value="ECO:0007669"/>
    <property type="project" value="InterPro"/>
</dbReference>
<gene>
    <name evidence="7" type="ORF">EVA_02421</name>
</gene>
<evidence type="ECO:0000259" key="5">
    <source>
        <dbReference type="PROSITE" id="PS50045"/>
    </source>
</evidence>
<dbReference type="EMBL" id="AMCI01000385">
    <property type="protein sequence ID" value="EJX09463.1"/>
    <property type="molecule type" value="Genomic_DNA"/>
</dbReference>
<dbReference type="Pfam" id="PF25601">
    <property type="entry name" value="AAA_lid_14"/>
    <property type="match status" value="1"/>
</dbReference>
<proteinExistence type="predicted"/>
<dbReference type="SMART" id="SM00382">
    <property type="entry name" value="AAA"/>
    <property type="match status" value="1"/>
</dbReference>
<dbReference type="GO" id="GO:0006355">
    <property type="term" value="P:regulation of DNA-templated transcription"/>
    <property type="evidence" value="ECO:0007669"/>
    <property type="project" value="InterPro"/>
</dbReference>
<dbReference type="InterPro" id="IPR003593">
    <property type="entry name" value="AAA+_ATPase"/>
</dbReference>
<dbReference type="PROSITE" id="PS00675">
    <property type="entry name" value="SIGMA54_INTERACT_1"/>
    <property type="match status" value="1"/>
</dbReference>
<dbReference type="GO" id="GO:0043565">
    <property type="term" value="F:sequence-specific DNA binding"/>
    <property type="evidence" value="ECO:0007669"/>
    <property type="project" value="InterPro"/>
</dbReference>
<dbReference type="PANTHER" id="PTHR32071:SF57">
    <property type="entry name" value="C4-DICARBOXYLATE TRANSPORT TRANSCRIPTIONAL REGULATORY PROTEIN DCTD"/>
    <property type="match status" value="1"/>
</dbReference>
<evidence type="ECO:0000256" key="4">
    <source>
        <dbReference type="ARBA" id="ARBA00023163"/>
    </source>
</evidence>
<dbReference type="Pfam" id="PF00072">
    <property type="entry name" value="Response_reg"/>
    <property type="match status" value="1"/>
</dbReference>
<dbReference type="Pfam" id="PF00158">
    <property type="entry name" value="Sigma54_activat"/>
    <property type="match status" value="1"/>
</dbReference>
<evidence type="ECO:0000259" key="6">
    <source>
        <dbReference type="PROSITE" id="PS50110"/>
    </source>
</evidence>
<feature type="domain" description="Response regulatory" evidence="6">
    <location>
        <begin position="1"/>
        <end position="102"/>
    </location>
</feature>
<dbReference type="InterPro" id="IPR058031">
    <property type="entry name" value="AAA_lid_NorR"/>
</dbReference>
<evidence type="ECO:0000256" key="2">
    <source>
        <dbReference type="ARBA" id="ARBA00022840"/>
    </source>
</evidence>
<dbReference type="PROSITE" id="PS00688">
    <property type="entry name" value="SIGMA54_INTERACT_3"/>
    <property type="match status" value="1"/>
</dbReference>
<keyword evidence="4" id="KW-0804">Transcription</keyword>
<dbReference type="SUPFAM" id="SSF52172">
    <property type="entry name" value="CheY-like"/>
    <property type="match status" value="1"/>
</dbReference>
<dbReference type="PROSITE" id="PS50045">
    <property type="entry name" value="SIGMA54_INTERACT_4"/>
    <property type="match status" value="1"/>
</dbReference>
<dbReference type="InterPro" id="IPR009057">
    <property type="entry name" value="Homeodomain-like_sf"/>
</dbReference>
<dbReference type="SMART" id="SM00448">
    <property type="entry name" value="REC"/>
    <property type="match status" value="1"/>
</dbReference>
<dbReference type="SUPFAM" id="SSF52540">
    <property type="entry name" value="P-loop containing nucleoside triphosphate hydrolases"/>
    <property type="match status" value="1"/>
</dbReference>
<dbReference type="CDD" id="cd00156">
    <property type="entry name" value="REC"/>
    <property type="match status" value="1"/>
</dbReference>
<organism evidence="7">
    <name type="scientific">gut metagenome</name>
    <dbReference type="NCBI Taxonomy" id="749906"/>
    <lineage>
        <taxon>unclassified sequences</taxon>
        <taxon>metagenomes</taxon>
        <taxon>organismal metagenomes</taxon>
    </lineage>
</organism>
<dbReference type="InterPro" id="IPR025944">
    <property type="entry name" value="Sigma_54_int_dom_CS"/>
</dbReference>
<dbReference type="CDD" id="cd00009">
    <property type="entry name" value="AAA"/>
    <property type="match status" value="1"/>
</dbReference>
<feature type="domain" description="Sigma-54 factor interaction" evidence="5">
    <location>
        <begin position="129"/>
        <end position="358"/>
    </location>
</feature>
<dbReference type="Gene3D" id="3.40.50.2300">
    <property type="match status" value="1"/>
</dbReference>
<dbReference type="InterPro" id="IPR025662">
    <property type="entry name" value="Sigma_54_int_dom_ATP-bd_1"/>
</dbReference>
<dbReference type="InterPro" id="IPR002078">
    <property type="entry name" value="Sigma_54_int"/>
</dbReference>